<dbReference type="OrthoDB" id="9816060at2"/>
<evidence type="ECO:0000256" key="6">
    <source>
        <dbReference type="ARBA" id="ARBA00022989"/>
    </source>
</evidence>
<keyword evidence="4" id="KW-0997">Cell inner membrane</keyword>
<feature type="region of interest" description="Disordered" evidence="9">
    <location>
        <begin position="1"/>
        <end position="43"/>
    </location>
</feature>
<feature type="transmembrane region" description="Helical" evidence="8">
    <location>
        <begin position="121"/>
        <end position="142"/>
    </location>
</feature>
<keyword evidence="5 8" id="KW-0812">Transmembrane</keyword>
<evidence type="ECO:0000313" key="12">
    <source>
        <dbReference type="Proteomes" id="UP000185598"/>
    </source>
</evidence>
<dbReference type="EMBL" id="JACIED010000008">
    <property type="protein sequence ID" value="MBB4010318.1"/>
    <property type="molecule type" value="Genomic_DNA"/>
</dbReference>
<keyword evidence="6 8" id="KW-1133">Transmembrane helix</keyword>
<evidence type="ECO:0000256" key="9">
    <source>
        <dbReference type="SAM" id="MobiDB-lite"/>
    </source>
</evidence>
<keyword evidence="3 8" id="KW-1003">Cell membrane</keyword>
<sequence length="370" mass="39253">MSKTPDDIRPMPRRPAAFSLDEPEASPARPPFTTAPEPVRRAPQSFDADVTITPDAEDPFLADPLLAGLEGTDATVPIARPRRRRFSFGKLAGAAFGALASFAIGLWIDDLVRDLFTRADWLGYTALGLLGIGLAALGVVVLREVAGIYRLDAVQTVKQRAAALSLQGTASEARKLVKEVEALTGHRAETARGRDVLKAAEGDIIDAPHLIDLAERELLGPLDAKARALIVNASKRVSVVTAVSPRALVDLAYVLFEVVRLVRGMAELYGGRPGSIGMLRLLRDVFAHLAVTGSIAIGDGLAQQVLGHGIASRLSARLGEGVINGLMTARIGIAAMDLCRPLSFKALRRPGIGDFMPALKPASNSDANTL</sequence>
<keyword evidence="12" id="KW-1185">Reference proteome</keyword>
<dbReference type="PANTHER" id="PTHR39342:SF1">
    <property type="entry name" value="UPF0283 MEMBRANE PROTEIN YCJF"/>
    <property type="match status" value="1"/>
</dbReference>
<dbReference type="GO" id="GO:0005886">
    <property type="term" value="C:plasma membrane"/>
    <property type="evidence" value="ECO:0007669"/>
    <property type="project" value="UniProtKB-SubCell"/>
</dbReference>
<evidence type="ECO:0000313" key="13">
    <source>
        <dbReference type="Proteomes" id="UP000544107"/>
    </source>
</evidence>
<evidence type="ECO:0000256" key="1">
    <source>
        <dbReference type="ARBA" id="ARBA00004429"/>
    </source>
</evidence>
<feature type="transmembrane region" description="Helical" evidence="8">
    <location>
        <begin position="88"/>
        <end position="109"/>
    </location>
</feature>
<dbReference type="NCBIfam" id="TIGR01620">
    <property type="entry name" value="hyp_HI0043"/>
    <property type="match status" value="1"/>
</dbReference>
<protein>
    <recommendedName>
        <fullName evidence="8">UPF0283 membrane protein BJF91_10115</fullName>
    </recommendedName>
</protein>
<dbReference type="Proteomes" id="UP000544107">
    <property type="component" value="Unassembled WGS sequence"/>
</dbReference>
<dbReference type="STRING" id="887144.BJF91_10115"/>
<evidence type="ECO:0000313" key="10">
    <source>
        <dbReference type="EMBL" id="MBB4010318.1"/>
    </source>
</evidence>
<dbReference type="Proteomes" id="UP000185598">
    <property type="component" value="Unassembled WGS sequence"/>
</dbReference>
<dbReference type="HAMAP" id="MF_01085">
    <property type="entry name" value="UPF0283"/>
    <property type="match status" value="1"/>
</dbReference>
<evidence type="ECO:0000256" key="4">
    <source>
        <dbReference type="ARBA" id="ARBA00022519"/>
    </source>
</evidence>
<dbReference type="InterPro" id="IPR021147">
    <property type="entry name" value="DUF697"/>
</dbReference>
<evidence type="ECO:0000256" key="7">
    <source>
        <dbReference type="ARBA" id="ARBA00023136"/>
    </source>
</evidence>
<dbReference type="PANTHER" id="PTHR39342">
    <property type="entry name" value="UPF0283 MEMBRANE PROTEIN YCJF"/>
    <property type="match status" value="1"/>
</dbReference>
<reference evidence="11 12" key="1">
    <citation type="submission" date="2016-09" db="EMBL/GenBank/DDBJ databases">
        <title>Rhizobium oryziradicis sp. nov., isolated from the root of rice.</title>
        <authorList>
            <person name="Zhao J."/>
            <person name="Zhang X."/>
        </authorList>
    </citation>
    <scope>NUCLEOTIDE SEQUENCE [LARGE SCALE GENOMIC DNA]</scope>
    <source>
        <strain evidence="11 12">14971</strain>
    </source>
</reference>
<name>A0A1Q9AB67_9HYPH</name>
<organism evidence="11 12">
    <name type="scientific">Allorhizobium taibaishanense</name>
    <dbReference type="NCBI Taxonomy" id="887144"/>
    <lineage>
        <taxon>Bacteria</taxon>
        <taxon>Pseudomonadati</taxon>
        <taxon>Pseudomonadota</taxon>
        <taxon>Alphaproteobacteria</taxon>
        <taxon>Hyphomicrobiales</taxon>
        <taxon>Rhizobiaceae</taxon>
        <taxon>Rhizobium/Agrobacterium group</taxon>
        <taxon>Allorhizobium</taxon>
    </lineage>
</organism>
<evidence type="ECO:0000256" key="8">
    <source>
        <dbReference type="HAMAP-Rule" id="MF_01085"/>
    </source>
</evidence>
<dbReference type="InterPro" id="IPR006507">
    <property type="entry name" value="UPF0283"/>
</dbReference>
<evidence type="ECO:0000313" key="11">
    <source>
        <dbReference type="EMBL" id="OLP52081.1"/>
    </source>
</evidence>
<dbReference type="EMBL" id="MKIN01000017">
    <property type="protein sequence ID" value="OLP52081.1"/>
    <property type="molecule type" value="Genomic_DNA"/>
</dbReference>
<proteinExistence type="inferred from homology"/>
<dbReference type="AlphaFoldDB" id="A0A1Q9AB67"/>
<feature type="compositionally biased region" description="Basic and acidic residues" evidence="9">
    <location>
        <begin position="1"/>
        <end position="10"/>
    </location>
</feature>
<keyword evidence="7 8" id="KW-0472">Membrane</keyword>
<evidence type="ECO:0000256" key="3">
    <source>
        <dbReference type="ARBA" id="ARBA00022475"/>
    </source>
</evidence>
<comment type="subcellular location">
    <subcellularLocation>
        <location evidence="1">Cell inner membrane</location>
        <topology evidence="1">Multi-pass membrane protein</topology>
    </subcellularLocation>
    <subcellularLocation>
        <location evidence="8">Cell membrane</location>
        <topology evidence="8">Multi-pass membrane protein</topology>
    </subcellularLocation>
</comment>
<reference evidence="10 13" key="2">
    <citation type="submission" date="2020-08" db="EMBL/GenBank/DDBJ databases">
        <title>Genomic Encyclopedia of Type Strains, Phase IV (KMG-IV): sequencing the most valuable type-strain genomes for metagenomic binning, comparative biology and taxonomic classification.</title>
        <authorList>
            <person name="Goeker M."/>
        </authorList>
    </citation>
    <scope>NUCLEOTIDE SEQUENCE [LARGE SCALE GENOMIC DNA]</scope>
    <source>
        <strain evidence="10 13">DSM 100021</strain>
    </source>
</reference>
<comment type="caution">
    <text evidence="11">The sequence shown here is derived from an EMBL/GenBank/DDBJ whole genome shotgun (WGS) entry which is preliminary data.</text>
</comment>
<dbReference type="RefSeq" id="WP_075612847.1">
    <property type="nucleotide sequence ID" value="NZ_JACIED010000008.1"/>
</dbReference>
<evidence type="ECO:0000256" key="5">
    <source>
        <dbReference type="ARBA" id="ARBA00022692"/>
    </source>
</evidence>
<dbReference type="Pfam" id="PF05128">
    <property type="entry name" value="DUF697"/>
    <property type="match status" value="1"/>
</dbReference>
<gene>
    <name evidence="11" type="ORF">BJF91_10115</name>
    <name evidence="10" type="ORF">GGQ71_004619</name>
</gene>
<evidence type="ECO:0000256" key="2">
    <source>
        <dbReference type="ARBA" id="ARBA00008255"/>
    </source>
</evidence>
<comment type="similarity">
    <text evidence="2 8">Belongs to the UPF0283 family.</text>
</comment>
<accession>A0A1Q9AB67</accession>